<comment type="caution">
    <text evidence="2">The sequence shown here is derived from an EMBL/GenBank/DDBJ whole genome shotgun (WGS) entry which is preliminary data.</text>
</comment>
<protein>
    <submittedName>
        <fullName evidence="2">Uncharacterized protein</fullName>
    </submittedName>
</protein>
<feature type="region of interest" description="Disordered" evidence="1">
    <location>
        <begin position="351"/>
        <end position="374"/>
    </location>
</feature>
<reference evidence="2" key="1">
    <citation type="submission" date="2020-07" db="EMBL/GenBank/DDBJ databases">
        <title>Genome sequence and genetic diversity analysis of an under-domesticated orphan crop, white fonio (Digitaria exilis).</title>
        <authorList>
            <person name="Bennetzen J.L."/>
            <person name="Chen S."/>
            <person name="Ma X."/>
            <person name="Wang X."/>
            <person name="Yssel A.E.J."/>
            <person name="Chaluvadi S.R."/>
            <person name="Johnson M."/>
            <person name="Gangashetty P."/>
            <person name="Hamidou F."/>
            <person name="Sanogo M.D."/>
            <person name="Zwaenepoel A."/>
            <person name="Wallace J."/>
            <person name="Van De Peer Y."/>
            <person name="Van Deynze A."/>
        </authorList>
    </citation>
    <scope>NUCLEOTIDE SEQUENCE</scope>
    <source>
        <tissue evidence="2">Leaves</tissue>
    </source>
</reference>
<gene>
    <name evidence="2" type="ORF">HU200_034523</name>
</gene>
<organism evidence="2 3">
    <name type="scientific">Digitaria exilis</name>
    <dbReference type="NCBI Taxonomy" id="1010633"/>
    <lineage>
        <taxon>Eukaryota</taxon>
        <taxon>Viridiplantae</taxon>
        <taxon>Streptophyta</taxon>
        <taxon>Embryophyta</taxon>
        <taxon>Tracheophyta</taxon>
        <taxon>Spermatophyta</taxon>
        <taxon>Magnoliopsida</taxon>
        <taxon>Liliopsida</taxon>
        <taxon>Poales</taxon>
        <taxon>Poaceae</taxon>
        <taxon>PACMAD clade</taxon>
        <taxon>Panicoideae</taxon>
        <taxon>Panicodae</taxon>
        <taxon>Paniceae</taxon>
        <taxon>Anthephorinae</taxon>
        <taxon>Digitaria</taxon>
    </lineage>
</organism>
<proteinExistence type="predicted"/>
<feature type="region of interest" description="Disordered" evidence="1">
    <location>
        <begin position="197"/>
        <end position="222"/>
    </location>
</feature>
<feature type="region of interest" description="Disordered" evidence="1">
    <location>
        <begin position="435"/>
        <end position="455"/>
    </location>
</feature>
<evidence type="ECO:0000313" key="3">
    <source>
        <dbReference type="Proteomes" id="UP000636709"/>
    </source>
</evidence>
<feature type="region of interest" description="Disordered" evidence="1">
    <location>
        <begin position="31"/>
        <end position="66"/>
    </location>
</feature>
<sequence length="455" mass="50254">MEGEEGHRRREAHVMRTAHKLSLPLLFSVQVHPGEPSSRPLAGRRGPAEDQVKAAVGSISSDHPTPTTWVQPVGMEPHPAPPPAFEAGRYLLRSAPCVADGQRRRRDAAGLVGVTQQRHRRDHDDAHSHGHYHIQDPHRQQQAYDDPYYHHQQEQQQQLYAAPPPASLARTSSVLDRLRSRPLIHHAQQDVFASVEEEAHYARSQSEPAPAREEERRPVSRAQVARAPARVFEAVAAEDDDAVDARAEEFISAAAFMWREPSPLQQMEVRSASGKGGAGTCPAARTSSFMDRLRSVGLPNFLSYEQTSAAASIPAADAFVTTRRRPRSAVAAQPAQPNTLSVRELVTSHLGDHTSCTRGRALSTGNPKREDTRRSEWRFLPKHFPSTMDAKLDAALLENAETLVVVLAARRPVAVCFRASYHHLLTVGRGLAAAGRQHEQRHPPARRCPSAQSQD</sequence>
<accession>A0A835BJB2</accession>
<keyword evidence="3" id="KW-1185">Reference proteome</keyword>
<name>A0A835BJB2_9POAL</name>
<dbReference type="EMBL" id="JACEFO010001828">
    <property type="protein sequence ID" value="KAF8700153.1"/>
    <property type="molecule type" value="Genomic_DNA"/>
</dbReference>
<evidence type="ECO:0000313" key="2">
    <source>
        <dbReference type="EMBL" id="KAF8700153.1"/>
    </source>
</evidence>
<feature type="region of interest" description="Disordered" evidence="1">
    <location>
        <begin position="110"/>
        <end position="137"/>
    </location>
</feature>
<feature type="compositionally biased region" description="Basic and acidic residues" evidence="1">
    <location>
        <begin position="122"/>
        <end position="137"/>
    </location>
</feature>
<dbReference type="AlphaFoldDB" id="A0A835BJB2"/>
<evidence type="ECO:0000256" key="1">
    <source>
        <dbReference type="SAM" id="MobiDB-lite"/>
    </source>
</evidence>
<dbReference type="Proteomes" id="UP000636709">
    <property type="component" value="Unassembled WGS sequence"/>
</dbReference>